<reference evidence="1 2" key="1">
    <citation type="submission" date="2023-02" db="EMBL/GenBank/DDBJ databases">
        <title>Bacterial whole genome sequence for Curvibacter sp. HBC28.</title>
        <authorList>
            <person name="Le V."/>
            <person name="Ko S.-R."/>
            <person name="Ahn C.-Y."/>
            <person name="Oh H.-M."/>
        </authorList>
    </citation>
    <scope>NUCLEOTIDE SEQUENCE [LARGE SCALE GENOMIC DNA]</scope>
    <source>
        <strain evidence="1 2">HBC28</strain>
    </source>
</reference>
<evidence type="ECO:0000313" key="1">
    <source>
        <dbReference type="EMBL" id="MDD0813380.1"/>
    </source>
</evidence>
<evidence type="ECO:0000313" key="2">
    <source>
        <dbReference type="Proteomes" id="UP001528672"/>
    </source>
</evidence>
<proteinExistence type="predicted"/>
<dbReference type="EMBL" id="JAQSIO010000001">
    <property type="protein sequence ID" value="MDD0813380.1"/>
    <property type="molecule type" value="Genomic_DNA"/>
</dbReference>
<name>A0ABT5M9W9_9BURK</name>
<dbReference type="Proteomes" id="UP001528672">
    <property type="component" value="Unassembled WGS sequence"/>
</dbReference>
<dbReference type="GO" id="GO:0016787">
    <property type="term" value="F:hydrolase activity"/>
    <property type="evidence" value="ECO:0007669"/>
    <property type="project" value="UniProtKB-KW"/>
</dbReference>
<dbReference type="Gene3D" id="3.40.50.1000">
    <property type="entry name" value="HAD superfamily/HAD-like"/>
    <property type="match status" value="1"/>
</dbReference>
<dbReference type="SUPFAM" id="SSF56784">
    <property type="entry name" value="HAD-like"/>
    <property type="match status" value="1"/>
</dbReference>
<accession>A0ABT5M9W9</accession>
<sequence>MYRGLIALDADGVLLDFNLAYGRSWEKAFGVKPRLVNPNAYWAVDRWGVPRLTGAALDRLRATFDDEFWTTVPAIDGAIDACHTLCEAGYELVCVSALPSKFEAARLKNLQDLGFPIKRVIATDNDQASVSPKAQVLDVLKPEAFVDDYLPYLKGVHPDIHSALILRDPHGSPNQGADLSLASSQHVNLAQFSAWWVQRRAVGNDSLQAQVQPTT</sequence>
<keyword evidence="1" id="KW-0378">Hydrolase</keyword>
<dbReference type="RefSeq" id="WP_273924902.1">
    <property type="nucleotide sequence ID" value="NZ_JAQSIO010000001.1"/>
</dbReference>
<dbReference type="InterPro" id="IPR023214">
    <property type="entry name" value="HAD_sf"/>
</dbReference>
<dbReference type="InterPro" id="IPR036412">
    <property type="entry name" value="HAD-like_sf"/>
</dbReference>
<gene>
    <name evidence="1" type="ORF">PSQ39_01930</name>
</gene>
<comment type="caution">
    <text evidence="1">The sequence shown here is derived from an EMBL/GenBank/DDBJ whole genome shotgun (WGS) entry which is preliminary data.</text>
</comment>
<protein>
    <submittedName>
        <fullName evidence="1">HAD family hydrolase</fullName>
    </submittedName>
</protein>
<organism evidence="1 2">
    <name type="scientific">Curvibacter microcysteis</name>
    <dbReference type="NCBI Taxonomy" id="3026419"/>
    <lineage>
        <taxon>Bacteria</taxon>
        <taxon>Pseudomonadati</taxon>
        <taxon>Pseudomonadota</taxon>
        <taxon>Betaproteobacteria</taxon>
        <taxon>Burkholderiales</taxon>
        <taxon>Comamonadaceae</taxon>
        <taxon>Curvibacter</taxon>
    </lineage>
</organism>
<keyword evidence="2" id="KW-1185">Reference proteome</keyword>